<evidence type="ECO:0000256" key="1">
    <source>
        <dbReference type="SAM" id="MobiDB-lite"/>
    </source>
</evidence>
<evidence type="ECO:0000313" key="3">
    <source>
        <dbReference type="Proteomes" id="UP001283361"/>
    </source>
</evidence>
<gene>
    <name evidence="2" type="ORF">RRG08_018302</name>
</gene>
<protein>
    <submittedName>
        <fullName evidence="2">Uncharacterized protein</fullName>
    </submittedName>
</protein>
<accession>A0AAE0YJH1</accession>
<keyword evidence="3" id="KW-1185">Reference proteome</keyword>
<comment type="caution">
    <text evidence="2">The sequence shown here is derived from an EMBL/GenBank/DDBJ whole genome shotgun (WGS) entry which is preliminary data.</text>
</comment>
<sequence length="73" mass="8092">MKVSSGSLQRLACIDNRRKDDVKVIQTSNTKARRNGVLHHKQASGVTPDLNMSLESRPVNRLAPPPRAPRASY</sequence>
<feature type="region of interest" description="Disordered" evidence="1">
    <location>
        <begin position="33"/>
        <end position="73"/>
    </location>
</feature>
<organism evidence="2 3">
    <name type="scientific">Elysia crispata</name>
    <name type="common">lettuce slug</name>
    <dbReference type="NCBI Taxonomy" id="231223"/>
    <lineage>
        <taxon>Eukaryota</taxon>
        <taxon>Metazoa</taxon>
        <taxon>Spiralia</taxon>
        <taxon>Lophotrochozoa</taxon>
        <taxon>Mollusca</taxon>
        <taxon>Gastropoda</taxon>
        <taxon>Heterobranchia</taxon>
        <taxon>Euthyneura</taxon>
        <taxon>Panpulmonata</taxon>
        <taxon>Sacoglossa</taxon>
        <taxon>Placobranchoidea</taxon>
        <taxon>Plakobranchidae</taxon>
        <taxon>Elysia</taxon>
    </lineage>
</organism>
<evidence type="ECO:0000313" key="2">
    <source>
        <dbReference type="EMBL" id="KAK3748096.1"/>
    </source>
</evidence>
<name>A0AAE0YJH1_9GAST</name>
<dbReference type="Proteomes" id="UP001283361">
    <property type="component" value="Unassembled WGS sequence"/>
</dbReference>
<reference evidence="2" key="1">
    <citation type="journal article" date="2023" name="G3 (Bethesda)">
        <title>A reference genome for the long-term kleptoplast-retaining sea slug Elysia crispata morphotype clarki.</title>
        <authorList>
            <person name="Eastman K.E."/>
            <person name="Pendleton A.L."/>
            <person name="Shaikh M.A."/>
            <person name="Suttiyut T."/>
            <person name="Ogas R."/>
            <person name="Tomko P."/>
            <person name="Gavelis G."/>
            <person name="Widhalm J.R."/>
            <person name="Wisecaver J.H."/>
        </authorList>
    </citation>
    <scope>NUCLEOTIDE SEQUENCE</scope>
    <source>
        <strain evidence="2">ECLA1</strain>
    </source>
</reference>
<dbReference type="AlphaFoldDB" id="A0AAE0YJH1"/>
<feature type="compositionally biased region" description="Basic residues" evidence="1">
    <location>
        <begin position="33"/>
        <end position="42"/>
    </location>
</feature>
<dbReference type="EMBL" id="JAWDGP010006049">
    <property type="protein sequence ID" value="KAK3748096.1"/>
    <property type="molecule type" value="Genomic_DNA"/>
</dbReference>
<proteinExistence type="predicted"/>
<feature type="compositionally biased region" description="Pro residues" evidence="1">
    <location>
        <begin position="63"/>
        <end position="73"/>
    </location>
</feature>